<protein>
    <submittedName>
        <fullName evidence="2">DUF945 domain-containing protein</fullName>
    </submittedName>
</protein>
<dbReference type="Pfam" id="PF06097">
    <property type="entry name" value="DUF945"/>
    <property type="match status" value="1"/>
</dbReference>
<organism evidence="2 3">
    <name type="scientific">Photobacterium frigidiphilum</name>
    <dbReference type="NCBI Taxonomy" id="264736"/>
    <lineage>
        <taxon>Bacteria</taxon>
        <taxon>Pseudomonadati</taxon>
        <taxon>Pseudomonadota</taxon>
        <taxon>Gammaproteobacteria</taxon>
        <taxon>Vibrionales</taxon>
        <taxon>Vibrionaceae</taxon>
        <taxon>Photobacterium</taxon>
    </lineage>
</organism>
<evidence type="ECO:0000256" key="1">
    <source>
        <dbReference type="SAM" id="Coils"/>
    </source>
</evidence>
<dbReference type="InterPro" id="IPR010352">
    <property type="entry name" value="DUF945"/>
</dbReference>
<evidence type="ECO:0000313" key="2">
    <source>
        <dbReference type="EMBL" id="PSU51419.1"/>
    </source>
</evidence>
<keyword evidence="1" id="KW-0175">Coiled coil</keyword>
<dbReference type="AlphaFoldDB" id="A0A2T3JQR5"/>
<proteinExistence type="predicted"/>
<dbReference type="OrthoDB" id="5915128at2"/>
<dbReference type="Proteomes" id="UP000240987">
    <property type="component" value="Unassembled WGS sequence"/>
</dbReference>
<evidence type="ECO:0000313" key="3">
    <source>
        <dbReference type="Proteomes" id="UP000240987"/>
    </source>
</evidence>
<dbReference type="EMBL" id="PYMJ01000001">
    <property type="protein sequence ID" value="PSU51419.1"/>
    <property type="molecule type" value="Genomic_DNA"/>
</dbReference>
<reference evidence="2 3" key="1">
    <citation type="submission" date="2018-01" db="EMBL/GenBank/DDBJ databases">
        <title>Whole genome sequencing of Histamine producing bacteria.</title>
        <authorList>
            <person name="Butler K."/>
        </authorList>
    </citation>
    <scope>NUCLEOTIDE SEQUENCE [LARGE SCALE GENOMIC DNA]</scope>
    <source>
        <strain evidence="2 3">JCM 12947</strain>
    </source>
</reference>
<gene>
    <name evidence="2" type="ORF">C9J12_00265</name>
</gene>
<accession>A0A2T3JQR5</accession>
<name>A0A2T3JQR5_9GAMM</name>
<sequence length="436" mass="47019">MLKKAAAGAGAVLIVLCWPFATGQVGERIYLDTVGKYDSPYVSITSESYDRGYLSSDVVSRVEIKDAFKPFFEEEGLPTVWHIDSKMTHGVFGISSESQLVLDDDLKPIAAEIWGKDVSPITFTASTALTRKTDFTITVNPMSYVEELGAKADTSALVLKGVVDAKGYGEFEYALPEAKLTTTANEAMVLTGLSGSAKGILDGQFWIGNQDFALKSVSFIDQINEMQVSLEDMSVGMSNVLTQADAKASDTNDQIMTNTNTATIGKIVSLNGDEFTNLNFKLAFSDLNYSALSRLGDMADDLNENMTQAQAQEAALALDLLVAKGLKIQLEDLSVTAPQGDVSSNITLDIAPGLARASENMAKISEKLSGQISLILPQAIVDEDPILLERAQMMEQGGVVVLEDGNYKLQMQIKGDQIVLASGDQLPITMLLMLFM</sequence>
<keyword evidence="3" id="KW-1185">Reference proteome</keyword>
<comment type="caution">
    <text evidence="2">The sequence shown here is derived from an EMBL/GenBank/DDBJ whole genome shotgun (WGS) entry which is preliminary data.</text>
</comment>
<feature type="coiled-coil region" evidence="1">
    <location>
        <begin position="292"/>
        <end position="319"/>
    </location>
</feature>
<dbReference type="RefSeq" id="WP_107240888.1">
    <property type="nucleotide sequence ID" value="NZ_PYMJ01000001.1"/>
</dbReference>